<evidence type="ECO:0000256" key="1">
    <source>
        <dbReference type="ARBA" id="ARBA00004123"/>
    </source>
</evidence>
<feature type="compositionally biased region" description="Low complexity" evidence="9">
    <location>
        <begin position="835"/>
        <end position="850"/>
    </location>
</feature>
<dbReference type="Pfam" id="PF23294">
    <property type="entry name" value="BRCT_TopB1_SLF1"/>
    <property type="match status" value="1"/>
</dbReference>
<evidence type="ECO:0000256" key="2">
    <source>
        <dbReference type="ARBA" id="ARBA00004300"/>
    </source>
</evidence>
<feature type="domain" description="BRCT" evidence="10">
    <location>
        <begin position="1409"/>
        <end position="1501"/>
    </location>
</feature>
<evidence type="ECO:0000256" key="7">
    <source>
        <dbReference type="ARBA" id="ARBA00023212"/>
    </source>
</evidence>
<keyword evidence="8" id="KW-0539">Nucleus</keyword>
<feature type="region of interest" description="Disordered" evidence="9">
    <location>
        <begin position="759"/>
        <end position="855"/>
    </location>
</feature>
<feature type="region of interest" description="Disordered" evidence="9">
    <location>
        <begin position="1354"/>
        <end position="1388"/>
    </location>
</feature>
<feature type="domain" description="BRCT" evidence="10">
    <location>
        <begin position="653"/>
        <end position="749"/>
    </location>
</feature>
<dbReference type="CDD" id="cd17718">
    <property type="entry name" value="BRCT_TopBP1_rpt3"/>
    <property type="match status" value="1"/>
</dbReference>
<keyword evidence="3" id="KW-0963">Cytoplasm</keyword>
<evidence type="ECO:0000256" key="4">
    <source>
        <dbReference type="ARBA" id="ARBA00022737"/>
    </source>
</evidence>
<gene>
    <name evidence="12" type="primary">LOC101853715</name>
</gene>
<dbReference type="SUPFAM" id="SSF52113">
    <property type="entry name" value="BRCT domain"/>
    <property type="match status" value="6"/>
</dbReference>
<dbReference type="Pfam" id="PF21298">
    <property type="entry name" value="TopBP1_BRCT0"/>
    <property type="match status" value="1"/>
</dbReference>
<dbReference type="CDD" id="cd17731">
    <property type="entry name" value="BRCT_TopBP1_rpt2_like"/>
    <property type="match status" value="1"/>
</dbReference>
<dbReference type="PROSITE" id="PS50172">
    <property type="entry name" value="BRCT"/>
    <property type="match status" value="7"/>
</dbReference>
<feature type="compositionally biased region" description="Basic and acidic residues" evidence="9">
    <location>
        <begin position="788"/>
        <end position="820"/>
    </location>
</feature>
<keyword evidence="5" id="KW-0227">DNA damage</keyword>
<feature type="domain" description="BRCT" evidence="10">
    <location>
        <begin position="101"/>
        <end position="174"/>
    </location>
</feature>
<feature type="compositionally biased region" description="Basic and acidic residues" evidence="9">
    <location>
        <begin position="483"/>
        <end position="502"/>
    </location>
</feature>
<evidence type="ECO:0000256" key="9">
    <source>
        <dbReference type="SAM" id="MobiDB-lite"/>
    </source>
</evidence>
<keyword evidence="11" id="KW-1185">Reference proteome</keyword>
<dbReference type="GeneID" id="101853715"/>
<proteinExistence type="predicted"/>
<feature type="domain" description="BRCT" evidence="10">
    <location>
        <begin position="194"/>
        <end position="283"/>
    </location>
</feature>
<feature type="compositionally biased region" description="Polar residues" evidence="9">
    <location>
        <begin position="1274"/>
        <end position="1291"/>
    </location>
</feature>
<evidence type="ECO:0000256" key="8">
    <source>
        <dbReference type="ARBA" id="ARBA00023242"/>
    </source>
</evidence>
<keyword evidence="6" id="KW-0234">DNA repair</keyword>
<dbReference type="CDD" id="cd17727">
    <property type="entry name" value="BRCT_TopBP1_rpt6"/>
    <property type="match status" value="1"/>
</dbReference>
<dbReference type="InterPro" id="IPR001357">
    <property type="entry name" value="BRCT_dom"/>
</dbReference>
<feature type="domain" description="BRCT" evidence="10">
    <location>
        <begin position="560"/>
        <end position="646"/>
    </location>
</feature>
<feature type="region of interest" description="Disordered" evidence="9">
    <location>
        <begin position="1109"/>
        <end position="1146"/>
    </location>
</feature>
<dbReference type="InterPro" id="IPR049936">
    <property type="entry name" value="TopBP1_BRCT_8"/>
</dbReference>
<evidence type="ECO:0000256" key="5">
    <source>
        <dbReference type="ARBA" id="ARBA00022763"/>
    </source>
</evidence>
<dbReference type="RefSeq" id="XP_005104626.1">
    <property type="nucleotide sequence ID" value="XM_005104569.3"/>
</dbReference>
<dbReference type="PANTHER" id="PTHR13561">
    <property type="entry name" value="DNA REPLICATION REGULATOR DPB11-RELATED"/>
    <property type="match status" value="1"/>
</dbReference>
<dbReference type="InterPro" id="IPR057595">
    <property type="entry name" value="TopB1_SLF1_BRCT"/>
</dbReference>
<feature type="region of interest" description="Disordered" evidence="9">
    <location>
        <begin position="466"/>
        <end position="502"/>
    </location>
</feature>
<dbReference type="SMART" id="SM00292">
    <property type="entry name" value="BRCT"/>
    <property type="match status" value="8"/>
</dbReference>
<evidence type="ECO:0000256" key="3">
    <source>
        <dbReference type="ARBA" id="ARBA00022490"/>
    </source>
</evidence>
<dbReference type="InterPro" id="IPR049542">
    <property type="entry name" value="TopBP1-like_BRCT0"/>
</dbReference>
<feature type="region of interest" description="Disordered" evidence="9">
    <location>
        <begin position="1160"/>
        <end position="1242"/>
    </location>
</feature>
<feature type="domain" description="BRCT" evidence="10">
    <location>
        <begin position="1009"/>
        <end position="1100"/>
    </location>
</feature>
<feature type="region of interest" description="Disordered" evidence="9">
    <location>
        <begin position="871"/>
        <end position="909"/>
    </location>
</feature>
<keyword evidence="7" id="KW-0206">Cytoskeleton</keyword>
<evidence type="ECO:0000313" key="11">
    <source>
        <dbReference type="Proteomes" id="UP000694888"/>
    </source>
</evidence>
<comment type="subcellular location">
    <subcellularLocation>
        <location evidence="2">Cytoplasm</location>
        <location evidence="2">Cytoskeleton</location>
        <location evidence="2">Microtubule organizing center</location>
        <location evidence="2">Centrosome</location>
    </subcellularLocation>
    <subcellularLocation>
        <location evidence="1">Nucleus</location>
    </subcellularLocation>
</comment>
<feature type="compositionally biased region" description="Polar residues" evidence="9">
    <location>
        <begin position="760"/>
        <end position="779"/>
    </location>
</feature>
<dbReference type="CDD" id="cd17728">
    <property type="entry name" value="BRCT_TopBP1_rpt8"/>
    <property type="match status" value="1"/>
</dbReference>
<evidence type="ECO:0000313" key="12">
    <source>
        <dbReference type="RefSeq" id="XP_005104626.1"/>
    </source>
</evidence>
<evidence type="ECO:0000259" key="10">
    <source>
        <dbReference type="PROSITE" id="PS50172"/>
    </source>
</evidence>
<reference evidence="12" key="1">
    <citation type="submission" date="2025-08" db="UniProtKB">
        <authorList>
            <consortium name="RefSeq"/>
        </authorList>
    </citation>
    <scope>IDENTIFICATION</scope>
</reference>
<feature type="compositionally biased region" description="Basic and acidic residues" evidence="9">
    <location>
        <begin position="520"/>
        <end position="545"/>
    </location>
</feature>
<dbReference type="Gene3D" id="3.40.50.10190">
    <property type="entry name" value="BRCT domain"/>
    <property type="match status" value="9"/>
</dbReference>
<dbReference type="InterPro" id="IPR059215">
    <property type="entry name" value="BRCT2_TopBP1-like"/>
</dbReference>
<feature type="compositionally biased region" description="Acidic residues" evidence="9">
    <location>
        <begin position="546"/>
        <end position="559"/>
    </location>
</feature>
<dbReference type="PANTHER" id="PTHR13561:SF20">
    <property type="entry name" value="DNA TOPOISOMERASE 2-BINDING PROTEIN 1"/>
    <property type="match status" value="1"/>
</dbReference>
<dbReference type="Proteomes" id="UP000694888">
    <property type="component" value="Unplaced"/>
</dbReference>
<feature type="region of interest" description="Disordered" evidence="9">
    <location>
        <begin position="1255"/>
        <end position="1305"/>
    </location>
</feature>
<feature type="region of interest" description="Disordered" evidence="9">
    <location>
        <begin position="517"/>
        <end position="559"/>
    </location>
</feature>
<name>A0ABM0JYM8_APLCA</name>
<dbReference type="InterPro" id="IPR036420">
    <property type="entry name" value="BRCT_dom_sf"/>
</dbReference>
<feature type="compositionally biased region" description="Polar residues" evidence="9">
    <location>
        <begin position="1217"/>
        <end position="1233"/>
    </location>
</feature>
<sequence length="1671" mass="184289">MAEEFEVIFVKPSDDEENSSTLSEAFEGLKESTHNFKPYWTTQEECLKVDGKGKQIYICDPFSGPAFECLKRHGYRIYGPRCILSCLAHGVELPRSKMGPVYNLAMKGVKICCTSIDKAAREEITKKVHLMAGDIDCNLTKDVTHVVAGEVGSHKYMVALDNEKQVMVKDWVFKVWEMAQDRHIVATDDCFDKYKCPAFLGLTVVVSGFSSSERNQLKSFVTRGGGKYSGELKMNECTHLVVKEAKGAKYEAAKNWKIRILHDKWVYDCMDKKRYLDPEPYQCGKNVPGRNVKTSTPERRSVIGPHISDVSAITSGGNSSTFHQADETSDMTVMRLQNQSARTVAETRIDDTTADGDITVTAADVFLDDCKIYFSGLRPALEEKLRKIVISGGGLRTTELSESVTHVVMGELVSADILQLNKMSECPFVVRTDWLLDCFRQRAHLTERVYLREDLGLPMQGVGVLKTSSSKSERLPSPQISKKQNDSANKETSKSDDMNKEAPSDLEMAELLSQYMEPPDEGRCENNEKEQPNREEKDDVGANREMEEELTQDPTEVEEQDERFFTGKTFIILGFGEEETDQLTEFIVSKGGRVFSQDKKRRVIDIAIVPLMGFPVDVTVSEILTNGWLQMCIEADRFLEYDEHWVSRPIELPDNEPLSGCCISVSGYVGVERECIIHLAQSLGAFCQDHFVRKSNDKMKVNTHLIVSDSSGSNKYNAAKKWKLPAVGKEWLLACVSARQHIPEAEYAIEVLERKRSEVDQSVETPQRSGNKSALSNTPELARSRKSYALEKEKSISPDPYEPKEGVERKSRTEDLRKDPVAASTSPGALSKNHGIPSEIPVPSSSSESVGIKDKNASVDNPMAQVTHQLLGTSDGSNSHLHKSNNLTPRSACRPNQSENITAGNSKTPVSLRRQLLAGQGSAQPMSSTPLGLVKGGGETPSTFLKPGFKPNFNLDGVFTTPDTKTDLDKSTPLGEVFSRQITKAAQNSAFNNASSQDGEMPASQGVLDQQAPLHGVVIAVAKKLGHSHDEYNMMVVELGGDYSWHSGDHVTHFVFQGRPNDVNKEFRKAREEGKTIVSPHWLYACKEQNCRVDETLFPHNYNPNYRLMMTPSKRGTPSRSTRAAAKMAGSSEVTTKPDTLPGVTPAKKAPLLNIVAVEKKNSSAHGRSSRKDNPVVAETSSGSDASSAVGEVSKNMFPTEKGTVKGVVGHKEDTPHNPSTTHGDDSSIVTKESSVDRSKSQEIKKALTETLGNALAGASRSNRTRRKGKRLNLSGQLSASESNLSGNSPWGNKESKADTSAMELPQSVQVTWDDPTGRLEEEKLAHRLARVCDPSQNTDDMLAAMDYQVDKPASENGGLAAQTSSKLPSCRSPTPEPPPLAFPVAKPASKVLSPEPVELLSEESSDSRAEHITKAAPVILVSGMSNEERVDYSALVEQLGGKMLEKQHFDPTCTHLIVGQPTRNEKFLSCVASGKWVLHKSFLEACRKEGKFVAEEAHEWGSSFTLPLMQDMTAQANKLAAAAHKWRKKVAAMKKSKSLVTGAFHGWKILLCLDRAKQENFQRLLAAGGADVSILRPPFPSRVHGTHVFIELNKVKISQEDLEKLVSEDIHCLKPEFIPAYLTDDPPPDPSEFCPGEIVALKACMPDPPRRKRQLSSNDSKHSSNKAPRR</sequence>
<evidence type="ECO:0000256" key="6">
    <source>
        <dbReference type="ARBA" id="ARBA00023204"/>
    </source>
</evidence>
<keyword evidence="4" id="KW-0677">Repeat</keyword>
<feature type="region of interest" description="Disordered" evidence="9">
    <location>
        <begin position="1646"/>
        <end position="1671"/>
    </location>
</feature>
<dbReference type="CDD" id="cd17738">
    <property type="entry name" value="BRCT_TopBP1_rpt7"/>
    <property type="match status" value="1"/>
</dbReference>
<dbReference type="Pfam" id="PF00533">
    <property type="entry name" value="BRCT"/>
    <property type="match status" value="6"/>
</dbReference>
<protein>
    <submittedName>
        <fullName evidence="12">DNA topoisomerase 2-binding protein 1-A isoform X1</fullName>
    </submittedName>
</protein>
<organism evidence="11 12">
    <name type="scientific">Aplysia californica</name>
    <name type="common">California sea hare</name>
    <dbReference type="NCBI Taxonomy" id="6500"/>
    <lineage>
        <taxon>Eukaryota</taxon>
        <taxon>Metazoa</taxon>
        <taxon>Spiralia</taxon>
        <taxon>Lophotrochozoa</taxon>
        <taxon>Mollusca</taxon>
        <taxon>Gastropoda</taxon>
        <taxon>Heterobranchia</taxon>
        <taxon>Euthyneura</taxon>
        <taxon>Tectipleura</taxon>
        <taxon>Aplysiida</taxon>
        <taxon>Aplysioidea</taxon>
        <taxon>Aplysiidae</taxon>
        <taxon>Aplysia</taxon>
    </lineage>
</organism>
<feature type="domain" description="BRCT" evidence="10">
    <location>
        <begin position="362"/>
        <end position="452"/>
    </location>
</feature>
<accession>A0ABM0JYM8</accession>